<dbReference type="InterPro" id="IPR000184">
    <property type="entry name" value="Bac_surfAg_D15"/>
</dbReference>
<accession>A0A196SLZ7</accession>
<keyword evidence="2" id="KW-0472">Membrane</keyword>
<evidence type="ECO:0000313" key="5">
    <source>
        <dbReference type="Proteomes" id="UP000078348"/>
    </source>
</evidence>
<dbReference type="STRING" id="478820.A0A196SLZ7"/>
<feature type="domain" description="Bacterial surface antigen (D15)" evidence="3">
    <location>
        <begin position="172"/>
        <end position="415"/>
    </location>
</feature>
<evidence type="ECO:0000256" key="2">
    <source>
        <dbReference type="ARBA" id="ARBA00023136"/>
    </source>
</evidence>
<proteinExistence type="predicted"/>
<protein>
    <submittedName>
        <fullName evidence="4">Sorting and assembly machinery component 50</fullName>
    </submittedName>
</protein>
<dbReference type="EMBL" id="LXWW01000008">
    <property type="protein sequence ID" value="OAO18085.1"/>
    <property type="molecule type" value="Genomic_DNA"/>
</dbReference>
<keyword evidence="5" id="KW-1185">Reference proteome</keyword>
<organism evidence="4 5">
    <name type="scientific">Blastocystis sp. subtype 1 (strain ATCC 50177 / NandII)</name>
    <dbReference type="NCBI Taxonomy" id="478820"/>
    <lineage>
        <taxon>Eukaryota</taxon>
        <taxon>Sar</taxon>
        <taxon>Stramenopiles</taxon>
        <taxon>Bigyra</taxon>
        <taxon>Opalozoa</taxon>
        <taxon>Opalinata</taxon>
        <taxon>Blastocystidae</taxon>
        <taxon>Blastocystis</taxon>
    </lineage>
</organism>
<sequence length="441" mass="49052">MEEGEVPRDMPMHYAYFTKNEECSLPDSEIESRIPNSVREAKTFEELYTSLANMKIELESNPTIESVDVTMDVPDVPTGDEEEVMVNFDIREKHGLSTNLLMSTSKEQNDYSIGINGVVSNPTNHLDSLTTVFSYDVIHQNHMFSAVYAHPRGFFGLPLSLAYLKTYNNYLQESGVSVYRDYVHATVSNRKGSVSARCFFGLRDLTPQGDLEEEKILHSHCSRSMLNECHPSVASGVSIAYKYNTEDDELLPTEGSRLKSTLTWNGLVGDVHSVQFSVSGATTLPIIPEIAEEPGLLVHLKGMAGMNCALGKKRIRFVDRYFLNATHVHGYTRKDFGPRSKPEEGGRKEGDALGGDMCCALSAAVSLPVVLSMDYSYGIRAKLFYEIGNVWNHASTSWRDIWNSSRSCLGAGVSLPLFGSVLMDVSYLINQKRFAFSISVL</sequence>
<dbReference type="AlphaFoldDB" id="A0A196SLZ7"/>
<dbReference type="GO" id="GO:0019867">
    <property type="term" value="C:outer membrane"/>
    <property type="evidence" value="ECO:0007669"/>
    <property type="project" value="InterPro"/>
</dbReference>
<dbReference type="Gene3D" id="2.40.160.50">
    <property type="entry name" value="membrane protein fhac: a member of the omp85/tpsb transporter family"/>
    <property type="match status" value="1"/>
</dbReference>
<name>A0A196SLZ7_BLAHN</name>
<evidence type="ECO:0000259" key="3">
    <source>
        <dbReference type="Pfam" id="PF01103"/>
    </source>
</evidence>
<gene>
    <name evidence="4" type="ORF">AV274_0186</name>
</gene>
<dbReference type="Pfam" id="PF01103">
    <property type="entry name" value="Omp85"/>
    <property type="match status" value="1"/>
</dbReference>
<dbReference type="Proteomes" id="UP000078348">
    <property type="component" value="Unassembled WGS sequence"/>
</dbReference>
<comment type="caution">
    <text evidence="4">The sequence shown here is derived from an EMBL/GenBank/DDBJ whole genome shotgun (WGS) entry which is preliminary data.</text>
</comment>
<evidence type="ECO:0000313" key="4">
    <source>
        <dbReference type="EMBL" id="OAO18085.1"/>
    </source>
</evidence>
<evidence type="ECO:0000256" key="1">
    <source>
        <dbReference type="ARBA" id="ARBA00004370"/>
    </source>
</evidence>
<comment type="subcellular location">
    <subcellularLocation>
        <location evidence="1">Membrane</location>
    </subcellularLocation>
</comment>
<dbReference type="OrthoDB" id="1724197at2759"/>
<reference evidence="4 5" key="1">
    <citation type="submission" date="2016-05" db="EMBL/GenBank/DDBJ databases">
        <title>Nuclear genome of Blastocystis sp. subtype 1 NandII.</title>
        <authorList>
            <person name="Gentekaki E."/>
            <person name="Curtis B."/>
            <person name="Stairs C."/>
            <person name="Eme L."/>
            <person name="Herman E."/>
            <person name="Klimes V."/>
            <person name="Arias M.C."/>
            <person name="Elias M."/>
            <person name="Hilliou F."/>
            <person name="Klute M."/>
            <person name="Malik S.-B."/>
            <person name="Pightling A."/>
            <person name="Rachubinski R."/>
            <person name="Salas D."/>
            <person name="Schlacht A."/>
            <person name="Suga H."/>
            <person name="Archibald J."/>
            <person name="Ball S.G."/>
            <person name="Clark G."/>
            <person name="Dacks J."/>
            <person name="Van Der Giezen M."/>
            <person name="Tsaousis A."/>
            <person name="Roger A."/>
        </authorList>
    </citation>
    <scope>NUCLEOTIDE SEQUENCE [LARGE SCALE GENOMIC DNA]</scope>
    <source>
        <strain evidence="5">ATCC 50177 / NandII</strain>
    </source>
</reference>